<feature type="repeat" description="ANK" evidence="3">
    <location>
        <begin position="185"/>
        <end position="209"/>
    </location>
</feature>
<protein>
    <submittedName>
        <fullName evidence="5">Ankyrin repeat-containing domain protein</fullName>
    </submittedName>
</protein>
<dbReference type="Pfam" id="PF13637">
    <property type="entry name" value="Ank_4"/>
    <property type="match status" value="1"/>
</dbReference>
<evidence type="ECO:0000256" key="3">
    <source>
        <dbReference type="PROSITE-ProRule" id="PRU00023"/>
    </source>
</evidence>
<dbReference type="PANTHER" id="PTHR24171">
    <property type="entry name" value="ANKYRIN REPEAT DOMAIN-CONTAINING PROTEIN 39-RELATED"/>
    <property type="match status" value="1"/>
</dbReference>
<dbReference type="Pfam" id="PF12796">
    <property type="entry name" value="Ank_2"/>
    <property type="match status" value="1"/>
</dbReference>
<dbReference type="Gene3D" id="1.25.40.20">
    <property type="entry name" value="Ankyrin repeat-containing domain"/>
    <property type="match status" value="2"/>
</dbReference>
<dbReference type="PROSITE" id="PS50297">
    <property type="entry name" value="ANK_REP_REGION"/>
    <property type="match status" value="2"/>
</dbReference>
<dbReference type="PROSITE" id="PS50088">
    <property type="entry name" value="ANK_REPEAT"/>
    <property type="match status" value="2"/>
</dbReference>
<evidence type="ECO:0000313" key="5">
    <source>
        <dbReference type="EMBL" id="KAH6881167.1"/>
    </source>
</evidence>
<dbReference type="EMBL" id="JAGPYM010000024">
    <property type="protein sequence ID" value="KAH6881167.1"/>
    <property type="molecule type" value="Genomic_DNA"/>
</dbReference>
<feature type="region of interest" description="Disordered" evidence="4">
    <location>
        <begin position="1"/>
        <end position="33"/>
    </location>
</feature>
<organism evidence="5 6">
    <name type="scientific">Thelonectria olida</name>
    <dbReference type="NCBI Taxonomy" id="1576542"/>
    <lineage>
        <taxon>Eukaryota</taxon>
        <taxon>Fungi</taxon>
        <taxon>Dikarya</taxon>
        <taxon>Ascomycota</taxon>
        <taxon>Pezizomycotina</taxon>
        <taxon>Sordariomycetes</taxon>
        <taxon>Hypocreomycetidae</taxon>
        <taxon>Hypocreales</taxon>
        <taxon>Nectriaceae</taxon>
        <taxon>Thelonectria</taxon>
    </lineage>
</organism>
<evidence type="ECO:0000256" key="1">
    <source>
        <dbReference type="ARBA" id="ARBA00022737"/>
    </source>
</evidence>
<keyword evidence="6" id="KW-1185">Reference proteome</keyword>
<sequence length="224" mass="24258">MQKKELEREGRRGPKETREVDLEGAGRQRSECQGGNSCVTTAGAVLLRNDRHLTAKSGQFDGSGACSAVVVSSNAAREAQNISSQTALLQAAQHGYADIVKLLLGTGKAHVKSRDKYGRTPLSYAAERGHVGIVRLLLTTDDVEVDSRNNNGWTPLWYAATNCHEGIVNLLLDTGKADANSKNNRDLTPLRWAIAVGHEEMVRLLLATGKVNDDGKGELRWTLA</sequence>
<dbReference type="InterPro" id="IPR002110">
    <property type="entry name" value="Ankyrin_rpt"/>
</dbReference>
<keyword evidence="1" id="KW-0677">Repeat</keyword>
<dbReference type="AlphaFoldDB" id="A0A9P8VXT0"/>
<accession>A0A9P8VXT0</accession>
<proteinExistence type="predicted"/>
<name>A0A9P8VXT0_9HYPO</name>
<dbReference type="SMART" id="SM00248">
    <property type="entry name" value="ANK"/>
    <property type="match status" value="4"/>
</dbReference>
<dbReference type="SUPFAM" id="SSF48403">
    <property type="entry name" value="Ankyrin repeat"/>
    <property type="match status" value="1"/>
</dbReference>
<evidence type="ECO:0000256" key="2">
    <source>
        <dbReference type="ARBA" id="ARBA00023043"/>
    </source>
</evidence>
<evidence type="ECO:0000256" key="4">
    <source>
        <dbReference type="SAM" id="MobiDB-lite"/>
    </source>
</evidence>
<dbReference type="Proteomes" id="UP000777438">
    <property type="component" value="Unassembled WGS sequence"/>
</dbReference>
<comment type="caution">
    <text evidence="5">The sequence shown here is derived from an EMBL/GenBank/DDBJ whole genome shotgun (WGS) entry which is preliminary data.</text>
</comment>
<evidence type="ECO:0000313" key="6">
    <source>
        <dbReference type="Proteomes" id="UP000777438"/>
    </source>
</evidence>
<feature type="compositionally biased region" description="Basic and acidic residues" evidence="4">
    <location>
        <begin position="1"/>
        <end position="30"/>
    </location>
</feature>
<gene>
    <name evidence="5" type="ORF">B0T10DRAFT_141588</name>
</gene>
<feature type="repeat" description="ANK" evidence="3">
    <location>
        <begin position="117"/>
        <end position="138"/>
    </location>
</feature>
<dbReference type="InterPro" id="IPR036770">
    <property type="entry name" value="Ankyrin_rpt-contain_sf"/>
</dbReference>
<keyword evidence="2 3" id="KW-0040">ANK repeat</keyword>
<reference evidence="5 6" key="1">
    <citation type="journal article" date="2021" name="Nat. Commun.">
        <title>Genetic determinants of endophytism in the Arabidopsis root mycobiome.</title>
        <authorList>
            <person name="Mesny F."/>
            <person name="Miyauchi S."/>
            <person name="Thiergart T."/>
            <person name="Pickel B."/>
            <person name="Atanasova L."/>
            <person name="Karlsson M."/>
            <person name="Huettel B."/>
            <person name="Barry K.W."/>
            <person name="Haridas S."/>
            <person name="Chen C."/>
            <person name="Bauer D."/>
            <person name="Andreopoulos W."/>
            <person name="Pangilinan J."/>
            <person name="LaButti K."/>
            <person name="Riley R."/>
            <person name="Lipzen A."/>
            <person name="Clum A."/>
            <person name="Drula E."/>
            <person name="Henrissat B."/>
            <person name="Kohler A."/>
            <person name="Grigoriev I.V."/>
            <person name="Martin F.M."/>
            <person name="Hacquard S."/>
        </authorList>
    </citation>
    <scope>NUCLEOTIDE SEQUENCE [LARGE SCALE GENOMIC DNA]</scope>
    <source>
        <strain evidence="5 6">MPI-CAGE-CH-0241</strain>
    </source>
</reference>
<dbReference type="OrthoDB" id="426293at2759"/>